<keyword evidence="4" id="KW-1185">Reference proteome</keyword>
<feature type="domain" description="Thioredoxin" evidence="2">
    <location>
        <begin position="13"/>
        <end position="145"/>
    </location>
</feature>
<dbReference type="Proteomes" id="UP000094769">
    <property type="component" value="Unassembled WGS sequence"/>
</dbReference>
<proteinExistence type="predicted"/>
<dbReference type="OrthoDB" id="7066560at2"/>
<reference evidence="3 4" key="1">
    <citation type="submission" date="2016-06" db="EMBL/GenBank/DDBJ databases">
        <title>Genome sequence of endosymbiont of Candidatus Endolucinida thiodiazotropha.</title>
        <authorList>
            <person name="Poehlein A."/>
            <person name="Koenig S."/>
            <person name="Heiden S.E."/>
            <person name="Thuermer A."/>
            <person name="Voget S."/>
            <person name="Daniel R."/>
            <person name="Markert S."/>
            <person name="Gros O."/>
            <person name="Schweder T."/>
        </authorList>
    </citation>
    <scope>NUCLEOTIDE SEQUENCE [LARGE SCALE GENOMIC DNA]</scope>
    <source>
        <strain evidence="3 4">COS</strain>
    </source>
</reference>
<evidence type="ECO:0000313" key="3">
    <source>
        <dbReference type="EMBL" id="ODJ89587.1"/>
    </source>
</evidence>
<feature type="signal peptide" evidence="1">
    <location>
        <begin position="1"/>
        <end position="20"/>
    </location>
</feature>
<dbReference type="Pfam" id="PF13098">
    <property type="entry name" value="Thioredoxin_2"/>
    <property type="match status" value="1"/>
</dbReference>
<feature type="chain" id="PRO_5030932693" description="Thioredoxin domain-containing protein" evidence="1">
    <location>
        <begin position="21"/>
        <end position="152"/>
    </location>
</feature>
<organism evidence="3 4">
    <name type="scientific">Candidatus Thiodiazotropha endolucinida</name>
    <dbReference type="NCBI Taxonomy" id="1655433"/>
    <lineage>
        <taxon>Bacteria</taxon>
        <taxon>Pseudomonadati</taxon>
        <taxon>Pseudomonadota</taxon>
        <taxon>Gammaproteobacteria</taxon>
        <taxon>Chromatiales</taxon>
        <taxon>Sedimenticolaceae</taxon>
        <taxon>Candidatus Thiodiazotropha</taxon>
    </lineage>
</organism>
<name>A0A7Z0VPM9_9GAMM</name>
<comment type="caution">
    <text evidence="3">The sequence shown here is derived from an EMBL/GenBank/DDBJ whole genome shotgun (WGS) entry which is preliminary data.</text>
</comment>
<dbReference type="InterPro" id="IPR036249">
    <property type="entry name" value="Thioredoxin-like_sf"/>
</dbReference>
<accession>A0A7Z0VPM9</accession>
<dbReference type="SUPFAM" id="SSF52833">
    <property type="entry name" value="Thioredoxin-like"/>
    <property type="match status" value="1"/>
</dbReference>
<dbReference type="EMBL" id="MARB01000001">
    <property type="protein sequence ID" value="ODJ89587.1"/>
    <property type="molecule type" value="Genomic_DNA"/>
</dbReference>
<dbReference type="Gene3D" id="3.40.30.10">
    <property type="entry name" value="Glutaredoxin"/>
    <property type="match status" value="1"/>
</dbReference>
<evidence type="ECO:0000259" key="2">
    <source>
        <dbReference type="PROSITE" id="PS51352"/>
    </source>
</evidence>
<dbReference type="InterPro" id="IPR012336">
    <property type="entry name" value="Thioredoxin-like_fold"/>
</dbReference>
<sequence length="152" mass="17288">MMIKQYLFVALLLFSGASSADPALTTDDWSDLSNIARKTHLPILVVFNADTCGYCQRLRDEVIEPLAHETDHKLPLIREFDIYSNGKIIDFNGDPIRSRQFKSRYNIYAVPTLMILDPDGNPLVDPIVGYNSQDEYLELLRTSLFASFQALE</sequence>
<evidence type="ECO:0000256" key="1">
    <source>
        <dbReference type="SAM" id="SignalP"/>
    </source>
</evidence>
<keyword evidence="1" id="KW-0732">Signal</keyword>
<evidence type="ECO:0000313" key="4">
    <source>
        <dbReference type="Proteomes" id="UP000094769"/>
    </source>
</evidence>
<dbReference type="InterPro" id="IPR013766">
    <property type="entry name" value="Thioredoxin_domain"/>
</dbReference>
<protein>
    <recommendedName>
        <fullName evidence="2">Thioredoxin domain-containing protein</fullName>
    </recommendedName>
</protein>
<dbReference type="AlphaFoldDB" id="A0A7Z0VPM9"/>
<dbReference type="RefSeq" id="WP_069120410.1">
    <property type="nucleotide sequence ID" value="NZ_MARB01000001.1"/>
</dbReference>
<dbReference type="PROSITE" id="PS51352">
    <property type="entry name" value="THIOREDOXIN_2"/>
    <property type="match status" value="1"/>
</dbReference>
<gene>
    <name evidence="3" type="ORF">CODIS_01470</name>
</gene>